<dbReference type="InterPro" id="IPR011876">
    <property type="entry name" value="IsopentenylPP_isomerase_typ1"/>
</dbReference>
<keyword evidence="7" id="KW-0464">Manganese</keyword>
<evidence type="ECO:0000256" key="10">
    <source>
        <dbReference type="NCBIfam" id="TIGR02150"/>
    </source>
</evidence>
<evidence type="ECO:0000313" key="13">
    <source>
        <dbReference type="Proteomes" id="UP000006241"/>
    </source>
</evidence>
<keyword evidence="5" id="KW-0479">Metal-binding</keyword>
<dbReference type="InterPro" id="IPR000086">
    <property type="entry name" value="NUDIX_hydrolase_dom"/>
</dbReference>
<comment type="pathway">
    <text evidence="1">Isoprenoid biosynthesis; dimethylallyl diphosphate biosynthesis; dimethylallyl diphosphate from isopentenyl diphosphate: step 1/1.</text>
</comment>
<dbReference type="NCBIfam" id="NF002995">
    <property type="entry name" value="PRK03759.1"/>
    <property type="match status" value="1"/>
</dbReference>
<evidence type="ECO:0000256" key="7">
    <source>
        <dbReference type="ARBA" id="ARBA00023211"/>
    </source>
</evidence>
<sequence>MITPIEQELITVNDNDEKTGTTSKSEAHRLGILHRAFSVLIFDTEGKMLLQKRADQKYHSGGLWTNACCSHPRPDETTIEAAHRRLQEEMGFDCPLSYIYKFKYFANLDNDMIEHEMDHIFVGTYSGNIIPDPDEVSSFTYLTLDDISSRIQQEPQSFTIWFKIIFQHYMDHLNTKS</sequence>
<dbReference type="PANTHER" id="PTHR10885:SF0">
    <property type="entry name" value="ISOPENTENYL-DIPHOSPHATE DELTA-ISOMERASE"/>
    <property type="match status" value="1"/>
</dbReference>
<dbReference type="GO" id="GO:0005737">
    <property type="term" value="C:cytoplasm"/>
    <property type="evidence" value="ECO:0007669"/>
    <property type="project" value="TreeGrafter"/>
</dbReference>
<protein>
    <recommendedName>
        <fullName evidence="3 10">Isopentenyl-diphosphate delta-isomerase</fullName>
        <ecNumber evidence="3 10">5.3.3.2</ecNumber>
    </recommendedName>
</protein>
<dbReference type="HAMAP" id="MF_00202">
    <property type="entry name" value="Idi"/>
    <property type="match status" value="1"/>
</dbReference>
<organism evidence="12 13">
    <name type="scientific">Sphingobacterium spiritivorum ATCC 33300</name>
    <dbReference type="NCBI Taxonomy" id="525372"/>
    <lineage>
        <taxon>Bacteria</taxon>
        <taxon>Pseudomonadati</taxon>
        <taxon>Bacteroidota</taxon>
        <taxon>Sphingobacteriia</taxon>
        <taxon>Sphingobacteriales</taxon>
        <taxon>Sphingobacteriaceae</taxon>
        <taxon>Sphingobacterium</taxon>
    </lineage>
</organism>
<dbReference type="UniPathway" id="UPA00059">
    <property type="reaction ID" value="UER00104"/>
</dbReference>
<evidence type="ECO:0000256" key="9">
    <source>
        <dbReference type="ARBA" id="ARBA00023235"/>
    </source>
</evidence>
<evidence type="ECO:0000259" key="11">
    <source>
        <dbReference type="PROSITE" id="PS51462"/>
    </source>
</evidence>
<keyword evidence="9 12" id="KW-0413">Isomerase</keyword>
<proteinExistence type="inferred from homology"/>
<keyword evidence="4" id="KW-0963">Cytoplasm</keyword>
<dbReference type="PANTHER" id="PTHR10885">
    <property type="entry name" value="ISOPENTENYL-DIPHOSPHATE DELTA-ISOMERASE"/>
    <property type="match status" value="1"/>
</dbReference>
<dbReference type="EMBL" id="ACHB01000101">
    <property type="protein sequence ID" value="EEI89635.1"/>
    <property type="molecule type" value="Genomic_DNA"/>
</dbReference>
<accession>C2G5C6</accession>
<dbReference type="GO" id="GO:0004452">
    <property type="term" value="F:isopentenyl-diphosphate delta-isomerase activity"/>
    <property type="evidence" value="ECO:0007669"/>
    <property type="project" value="UniProtKB-UniRule"/>
</dbReference>
<evidence type="ECO:0000256" key="2">
    <source>
        <dbReference type="ARBA" id="ARBA00007579"/>
    </source>
</evidence>
<evidence type="ECO:0000256" key="6">
    <source>
        <dbReference type="ARBA" id="ARBA00022842"/>
    </source>
</evidence>
<feature type="domain" description="Nudix hydrolase" evidence="11">
    <location>
        <begin position="32"/>
        <end position="164"/>
    </location>
</feature>
<dbReference type="Proteomes" id="UP000006241">
    <property type="component" value="Unassembled WGS sequence"/>
</dbReference>
<dbReference type="SUPFAM" id="SSF55811">
    <property type="entry name" value="Nudix"/>
    <property type="match status" value="1"/>
</dbReference>
<dbReference type="PIRSF" id="PIRSF018427">
    <property type="entry name" value="Isopntndiph_ism"/>
    <property type="match status" value="1"/>
</dbReference>
<dbReference type="Gene3D" id="3.90.79.10">
    <property type="entry name" value="Nucleoside Triphosphate Pyrophosphohydrolase"/>
    <property type="match status" value="1"/>
</dbReference>
<dbReference type="InterPro" id="IPR015797">
    <property type="entry name" value="NUDIX_hydrolase-like_dom_sf"/>
</dbReference>
<keyword evidence="8" id="KW-0414">Isoprene biosynthesis</keyword>
<reference evidence="12 13" key="1">
    <citation type="submission" date="2009-01" db="EMBL/GenBank/DDBJ databases">
        <authorList>
            <person name="Qin X."/>
            <person name="Bachman B."/>
            <person name="Battles P."/>
            <person name="Bell A."/>
            <person name="Bess C."/>
            <person name="Bickham C."/>
            <person name="Chaboub L."/>
            <person name="Chen D."/>
            <person name="Coyle M."/>
            <person name="Deiros D.R."/>
            <person name="Dinh H."/>
            <person name="Forbes L."/>
            <person name="Fowler G."/>
            <person name="Francisco L."/>
            <person name="Fu Q."/>
            <person name="Gubbala S."/>
            <person name="Hale W."/>
            <person name="Han Y."/>
            <person name="Hemphill L."/>
            <person name="Highlander S.K."/>
            <person name="Hirani K."/>
            <person name="Hogues M."/>
            <person name="Jackson L."/>
            <person name="Jakkamsetti A."/>
            <person name="Javaid M."/>
            <person name="Jiang H."/>
            <person name="Korchina V."/>
            <person name="Kovar C."/>
            <person name="Lara F."/>
            <person name="Lee S."/>
            <person name="Mata R."/>
            <person name="Mathew T."/>
            <person name="Moen C."/>
            <person name="Morales K."/>
            <person name="Munidasa M."/>
            <person name="Nazareth L."/>
            <person name="Ngo R."/>
            <person name="Nguyen L."/>
            <person name="Okwuonu G."/>
            <person name="Ongeri F."/>
            <person name="Patil S."/>
            <person name="Petrosino J."/>
            <person name="Pham C."/>
            <person name="Pham P."/>
            <person name="Pu L.-L."/>
            <person name="Puazo M."/>
            <person name="Raj R."/>
            <person name="Reid J."/>
            <person name="Rouhana J."/>
            <person name="Saada N."/>
            <person name="Shang Y."/>
            <person name="Simmons D."/>
            <person name="Thornton R."/>
            <person name="Warren J."/>
            <person name="Weissenberger G."/>
            <person name="Zhang J."/>
            <person name="Zhang L."/>
            <person name="Zhou C."/>
            <person name="Zhu D."/>
            <person name="Muzny D."/>
            <person name="Worley K."/>
            <person name="Gibbs R."/>
        </authorList>
    </citation>
    <scope>NUCLEOTIDE SEQUENCE [LARGE SCALE GENOMIC DNA]</scope>
    <source>
        <strain evidence="12 13">ATCC 33300</strain>
    </source>
</reference>
<dbReference type="EC" id="5.3.3.2" evidence="3 10"/>
<evidence type="ECO:0000256" key="4">
    <source>
        <dbReference type="ARBA" id="ARBA00022490"/>
    </source>
</evidence>
<dbReference type="CDD" id="cd02885">
    <property type="entry name" value="NUDIX_IPP_Isomerase"/>
    <property type="match status" value="1"/>
</dbReference>
<dbReference type="HOGENOM" id="CLU_060552_2_1_10"/>
<evidence type="ECO:0000256" key="1">
    <source>
        <dbReference type="ARBA" id="ARBA00004826"/>
    </source>
</evidence>
<dbReference type="AlphaFoldDB" id="C2G5C6"/>
<evidence type="ECO:0000256" key="5">
    <source>
        <dbReference type="ARBA" id="ARBA00022723"/>
    </source>
</evidence>
<name>C2G5C6_SPHSI</name>
<dbReference type="NCBIfam" id="TIGR02150">
    <property type="entry name" value="IPP_isom_1"/>
    <property type="match status" value="1"/>
</dbReference>
<dbReference type="GO" id="GO:0050992">
    <property type="term" value="P:dimethylallyl diphosphate biosynthetic process"/>
    <property type="evidence" value="ECO:0007669"/>
    <property type="project" value="UniProtKB-UniPathway"/>
</dbReference>
<keyword evidence="6" id="KW-0460">Magnesium</keyword>
<dbReference type="RefSeq" id="WP_003005064.1">
    <property type="nucleotide sequence ID" value="NZ_GG668630.1"/>
</dbReference>
<dbReference type="PROSITE" id="PS51462">
    <property type="entry name" value="NUDIX"/>
    <property type="match status" value="1"/>
</dbReference>
<evidence type="ECO:0000313" key="12">
    <source>
        <dbReference type="EMBL" id="EEI89635.1"/>
    </source>
</evidence>
<comment type="caution">
    <text evidence="12">The sequence shown here is derived from an EMBL/GenBank/DDBJ whole genome shotgun (WGS) entry which is preliminary data.</text>
</comment>
<comment type="similarity">
    <text evidence="2">Belongs to the IPP isomerase type 1 family.</text>
</comment>
<dbReference type="InterPro" id="IPR056375">
    <property type="entry name" value="Idi_bact"/>
</dbReference>
<dbReference type="Pfam" id="PF00293">
    <property type="entry name" value="NUDIX"/>
    <property type="match status" value="1"/>
</dbReference>
<dbReference type="GO" id="GO:0009240">
    <property type="term" value="P:isopentenyl diphosphate biosynthetic process"/>
    <property type="evidence" value="ECO:0007669"/>
    <property type="project" value="TreeGrafter"/>
</dbReference>
<gene>
    <name evidence="12" type="primary">idi</name>
    <name evidence="12" type="ORF">HMPREF0765_4782</name>
</gene>
<dbReference type="GO" id="GO:0046872">
    <property type="term" value="F:metal ion binding"/>
    <property type="evidence" value="ECO:0007669"/>
    <property type="project" value="UniProtKB-KW"/>
</dbReference>
<evidence type="ECO:0000256" key="8">
    <source>
        <dbReference type="ARBA" id="ARBA00023229"/>
    </source>
</evidence>
<evidence type="ECO:0000256" key="3">
    <source>
        <dbReference type="ARBA" id="ARBA00012057"/>
    </source>
</evidence>